<evidence type="ECO:0000256" key="11">
    <source>
        <dbReference type="ARBA" id="ARBA00023136"/>
    </source>
</evidence>
<gene>
    <name evidence="13" type="ORF">O0R46_01540</name>
</gene>
<proteinExistence type="inferred from homology"/>
<keyword evidence="10" id="KW-0406">Ion transport</keyword>
<comment type="subcellular location">
    <subcellularLocation>
        <location evidence="1">Cell inner membrane</location>
        <topology evidence="1">Multi-pass membrane protein</topology>
    </subcellularLocation>
</comment>
<evidence type="ECO:0000313" key="13">
    <source>
        <dbReference type="EMBL" id="WAW15158.1"/>
    </source>
</evidence>
<feature type="transmembrane region" description="Helical" evidence="12">
    <location>
        <begin position="271"/>
        <end position="293"/>
    </location>
</feature>
<keyword evidence="14" id="KW-1185">Reference proteome</keyword>
<protein>
    <submittedName>
        <fullName evidence="13">TrkH family potassium uptake protein</fullName>
    </submittedName>
</protein>
<feature type="transmembrane region" description="Helical" evidence="12">
    <location>
        <begin position="37"/>
        <end position="56"/>
    </location>
</feature>
<dbReference type="RefSeq" id="WP_269311851.1">
    <property type="nucleotide sequence ID" value="NZ_CP114052.1"/>
</dbReference>
<feature type="transmembrane region" description="Helical" evidence="12">
    <location>
        <begin position="182"/>
        <end position="200"/>
    </location>
</feature>
<evidence type="ECO:0000256" key="7">
    <source>
        <dbReference type="ARBA" id="ARBA00022692"/>
    </source>
</evidence>
<evidence type="ECO:0000256" key="2">
    <source>
        <dbReference type="ARBA" id="ARBA00009137"/>
    </source>
</evidence>
<evidence type="ECO:0000256" key="3">
    <source>
        <dbReference type="ARBA" id="ARBA00022448"/>
    </source>
</evidence>
<keyword evidence="3" id="KW-0813">Transport</keyword>
<feature type="transmembrane region" description="Helical" evidence="12">
    <location>
        <begin position="132"/>
        <end position="152"/>
    </location>
</feature>
<dbReference type="EMBL" id="CP114052">
    <property type="protein sequence ID" value="WAW15158.1"/>
    <property type="molecule type" value="Genomic_DNA"/>
</dbReference>
<evidence type="ECO:0000256" key="10">
    <source>
        <dbReference type="ARBA" id="ARBA00023065"/>
    </source>
</evidence>
<evidence type="ECO:0000256" key="1">
    <source>
        <dbReference type="ARBA" id="ARBA00004429"/>
    </source>
</evidence>
<evidence type="ECO:0000256" key="5">
    <source>
        <dbReference type="ARBA" id="ARBA00022519"/>
    </source>
</evidence>
<evidence type="ECO:0000256" key="8">
    <source>
        <dbReference type="ARBA" id="ARBA00022958"/>
    </source>
</evidence>
<organism evidence="13 14">
    <name type="scientific">Peptostreptococcus equinus</name>
    <dbReference type="NCBI Taxonomy" id="3003601"/>
    <lineage>
        <taxon>Bacteria</taxon>
        <taxon>Bacillati</taxon>
        <taxon>Bacillota</taxon>
        <taxon>Clostridia</taxon>
        <taxon>Peptostreptococcales</taxon>
        <taxon>Peptostreptococcaceae</taxon>
        <taxon>Peptostreptococcus</taxon>
    </lineage>
</organism>
<keyword evidence="5" id="KW-0997">Cell inner membrane</keyword>
<feature type="transmembrane region" description="Helical" evidence="12">
    <location>
        <begin position="7"/>
        <end position="31"/>
    </location>
</feature>
<feature type="transmembrane region" description="Helical" evidence="12">
    <location>
        <begin position="392"/>
        <end position="412"/>
    </location>
</feature>
<dbReference type="PIRSF" id="PIRSF006247">
    <property type="entry name" value="TrkH"/>
    <property type="match status" value="1"/>
</dbReference>
<dbReference type="PANTHER" id="PTHR32024">
    <property type="entry name" value="TRK SYSTEM POTASSIUM UPTAKE PROTEIN TRKG-RELATED"/>
    <property type="match status" value="1"/>
</dbReference>
<dbReference type="InterPro" id="IPR003445">
    <property type="entry name" value="Cat_transpt"/>
</dbReference>
<keyword evidence="7 12" id="KW-0812">Transmembrane</keyword>
<evidence type="ECO:0000256" key="6">
    <source>
        <dbReference type="ARBA" id="ARBA00022538"/>
    </source>
</evidence>
<feature type="transmembrane region" description="Helical" evidence="12">
    <location>
        <begin position="454"/>
        <end position="474"/>
    </location>
</feature>
<evidence type="ECO:0000256" key="9">
    <source>
        <dbReference type="ARBA" id="ARBA00022989"/>
    </source>
</evidence>
<feature type="transmembrane region" description="Helical" evidence="12">
    <location>
        <begin position="68"/>
        <end position="90"/>
    </location>
</feature>
<dbReference type="Pfam" id="PF02386">
    <property type="entry name" value="TrkH"/>
    <property type="match status" value="1"/>
</dbReference>
<feature type="transmembrane region" description="Helical" evidence="12">
    <location>
        <begin position="330"/>
        <end position="358"/>
    </location>
</feature>
<keyword evidence="8" id="KW-0630">Potassium</keyword>
<dbReference type="Proteomes" id="UP001164187">
    <property type="component" value="Chromosome"/>
</dbReference>
<comment type="similarity">
    <text evidence="2">Belongs to the TrkH potassium transport family.</text>
</comment>
<keyword evidence="11 12" id="KW-0472">Membrane</keyword>
<reference evidence="13" key="1">
    <citation type="submission" date="2022-12" db="EMBL/GenBank/DDBJ databases">
        <title>Peptostreptococcus.</title>
        <authorList>
            <person name="Lee S.H."/>
        </authorList>
    </citation>
    <scope>NUCLEOTIDE SEQUENCE</scope>
    <source>
        <strain evidence="13">CBA3647</strain>
    </source>
</reference>
<keyword evidence="4" id="KW-1003">Cell membrane</keyword>
<keyword evidence="6" id="KW-0633">Potassium transport</keyword>
<keyword evidence="9 12" id="KW-1133">Transmembrane helix</keyword>
<accession>A0ABY7JSL6</accession>
<evidence type="ECO:0000256" key="12">
    <source>
        <dbReference type="SAM" id="Phobius"/>
    </source>
</evidence>
<sequence length="483" mass="53792">MNYEMMIYVIMSIAKIEGLLLFVPSLVSLVYGEYKTSMQIAIIAIVFTIIGFITTIKKPRKSDLFTKDGILIVGMAWICFSIIGSLPFIITGSIPSVIDALFETVSGFTTTGSSILTNIEDLPQGVVFWRSFTHWIGGMGVLVFVMAITPLVGSSTMNIMQAEVPGPSVDKLVPKTKQTAKILYTIYIVMTLLEVVFLMFGNMSFFDSLMHAFSTAGTGGFSNKSNSVKYFDSAYIDGVITVFTIFFGINFNIFYLLLLRKFSRAFKSEELRWYLIIIIIATTMITINTYSVYGSVLKAFRYASFQVVTVISTTGFMTADFNLWPSFSQAILILLMIIGACAGSTGGGLKVSRVLIIFRYMKSEIKKIIHPRSVNNISFEGKVIDDSTLRSISAYLILYSFIILFSFLLISINNFDFQTNMSSVITCINNVGPGLGKICGPVGNFSSFSDFSKIILIFDMLIGRLEIFPIILLFSPRILKRRF</sequence>
<evidence type="ECO:0000313" key="14">
    <source>
        <dbReference type="Proteomes" id="UP001164187"/>
    </source>
</evidence>
<dbReference type="InterPro" id="IPR004772">
    <property type="entry name" value="TrkH"/>
</dbReference>
<evidence type="ECO:0000256" key="4">
    <source>
        <dbReference type="ARBA" id="ARBA00022475"/>
    </source>
</evidence>
<dbReference type="PANTHER" id="PTHR32024:SF2">
    <property type="entry name" value="TRK SYSTEM POTASSIUM UPTAKE PROTEIN TRKG-RELATED"/>
    <property type="match status" value="1"/>
</dbReference>
<name>A0ABY7JSL6_9FIRM</name>
<feature type="transmembrane region" description="Helical" evidence="12">
    <location>
        <begin position="234"/>
        <end position="259"/>
    </location>
</feature>